<evidence type="ECO:0000256" key="3">
    <source>
        <dbReference type="ARBA" id="ARBA00006114"/>
    </source>
</evidence>
<dbReference type="SMR" id="A0A1D8N925"/>
<dbReference type="GO" id="GO:0004638">
    <property type="term" value="F:phosphoribosylaminoimidazole carboxylase activity"/>
    <property type="evidence" value="ECO:0007669"/>
    <property type="project" value="UniProtKB-UniRule"/>
</dbReference>
<dbReference type="EMBL" id="CP017554">
    <property type="protein sequence ID" value="AOW02109.1"/>
    <property type="molecule type" value="Genomic_DNA"/>
</dbReference>
<reference evidence="13 15" key="1">
    <citation type="journal article" date="2016" name="PLoS ONE">
        <title>Sequence Assembly of Yarrowia lipolytica Strain W29/CLIB89 Shows Transposable Element Diversity.</title>
        <authorList>
            <person name="Magnan C."/>
            <person name="Yu J."/>
            <person name="Chang I."/>
            <person name="Jahn E."/>
            <person name="Kanomata Y."/>
            <person name="Wu J."/>
            <person name="Zeller M."/>
            <person name="Oakes M."/>
            <person name="Baldi P."/>
            <person name="Sandmeyer S."/>
        </authorList>
    </citation>
    <scope>NUCLEOTIDE SEQUENCE [LARGE SCALE GENOMIC DNA]</scope>
    <source>
        <strain evidence="13">CLIB89</strain>
        <strain evidence="15">CLIB89(W29)</strain>
    </source>
</reference>
<dbReference type="FunFam" id="3.40.50.1970:FF:000013">
    <property type="entry name" value="Phosphoribosylaminoimidazole carboxylase"/>
    <property type="match status" value="1"/>
</dbReference>
<keyword evidence="8 11" id="KW-0210">Decarboxylase</keyword>
<dbReference type="OrthoDB" id="15425at2759"/>
<keyword evidence="9 11" id="KW-0067">ATP-binding</keyword>
<evidence type="ECO:0000256" key="1">
    <source>
        <dbReference type="ARBA" id="ARBA00001244"/>
    </source>
</evidence>
<dbReference type="InterPro" id="IPR000031">
    <property type="entry name" value="PurE_dom"/>
</dbReference>
<dbReference type="InterPro" id="IPR016185">
    <property type="entry name" value="PreATP-grasp_dom_sf"/>
</dbReference>
<dbReference type="eggNOG" id="KOG2835">
    <property type="taxonomic scope" value="Eukaryota"/>
</dbReference>
<dbReference type="PANTHER" id="PTHR11609">
    <property type="entry name" value="PURINE BIOSYNTHESIS PROTEIN 6/7, PUR6/7"/>
    <property type="match status" value="1"/>
</dbReference>
<dbReference type="SUPFAM" id="SSF51246">
    <property type="entry name" value="Rudiment single hybrid motif"/>
    <property type="match status" value="1"/>
</dbReference>
<dbReference type="RefSeq" id="XP_501255.1">
    <property type="nucleotide sequence ID" value="XM_501255.1"/>
</dbReference>
<dbReference type="GO" id="GO:0006189">
    <property type="term" value="P:'de novo' IMP biosynthetic process"/>
    <property type="evidence" value="ECO:0007669"/>
    <property type="project" value="UniProtKB-UniRule"/>
</dbReference>
<dbReference type="VEuPathDB" id="FungiDB:YALI0_B23188g"/>
<dbReference type="NCBIfam" id="NF004679">
    <property type="entry name" value="PRK06019.1-5"/>
    <property type="match status" value="1"/>
</dbReference>
<evidence type="ECO:0000256" key="11">
    <source>
        <dbReference type="PIRNR" id="PIRNR001340"/>
    </source>
</evidence>
<dbReference type="SMART" id="SM01001">
    <property type="entry name" value="AIRC"/>
    <property type="match status" value="1"/>
</dbReference>
<dbReference type="InterPro" id="IPR016301">
    <property type="entry name" value="Ade2_fungi/plant"/>
</dbReference>
<dbReference type="GO" id="GO:0046872">
    <property type="term" value="F:metal ion binding"/>
    <property type="evidence" value="ECO:0007669"/>
    <property type="project" value="InterPro"/>
</dbReference>
<evidence type="ECO:0000256" key="2">
    <source>
        <dbReference type="ARBA" id="ARBA00004747"/>
    </source>
</evidence>
<dbReference type="SUPFAM" id="SSF56059">
    <property type="entry name" value="Glutathione synthetase ATP-binding domain-like"/>
    <property type="match status" value="1"/>
</dbReference>
<keyword evidence="6 11" id="KW-0547">Nucleotide-binding</keyword>
<dbReference type="Pfam" id="PF00731">
    <property type="entry name" value="AIRC"/>
    <property type="match status" value="1"/>
</dbReference>
<dbReference type="InterPro" id="IPR003135">
    <property type="entry name" value="ATP-grasp_carboxylate-amine"/>
</dbReference>
<evidence type="ECO:0000256" key="7">
    <source>
        <dbReference type="ARBA" id="ARBA00022755"/>
    </source>
</evidence>
<dbReference type="NCBIfam" id="TIGR01161">
    <property type="entry name" value="purK"/>
    <property type="match status" value="1"/>
</dbReference>
<dbReference type="InterPro" id="IPR040686">
    <property type="entry name" value="PurK_C"/>
</dbReference>
<evidence type="ECO:0000259" key="12">
    <source>
        <dbReference type="PROSITE" id="PS50975"/>
    </source>
</evidence>
<dbReference type="HAMAP" id="MF_01929">
    <property type="entry name" value="PurE_classI"/>
    <property type="match status" value="1"/>
</dbReference>
<feature type="domain" description="ATP-grasp" evidence="12">
    <location>
        <begin position="107"/>
        <end position="296"/>
    </location>
</feature>
<dbReference type="Pfam" id="PF22660">
    <property type="entry name" value="RS_preATP-grasp-like"/>
    <property type="match status" value="1"/>
</dbReference>
<dbReference type="PROSITE" id="PS50975">
    <property type="entry name" value="ATP_GRASP"/>
    <property type="match status" value="1"/>
</dbReference>
<evidence type="ECO:0000256" key="8">
    <source>
        <dbReference type="ARBA" id="ARBA00022793"/>
    </source>
</evidence>
<dbReference type="GeneID" id="2906747"/>
<evidence type="ECO:0000256" key="4">
    <source>
        <dbReference type="ARBA" id="ARBA00012329"/>
    </source>
</evidence>
<dbReference type="NCBIfam" id="TIGR01162">
    <property type="entry name" value="purE"/>
    <property type="match status" value="1"/>
</dbReference>
<evidence type="ECO:0000313" key="16">
    <source>
        <dbReference type="Proteomes" id="UP000256601"/>
    </source>
</evidence>
<evidence type="ECO:0000313" key="15">
    <source>
        <dbReference type="Proteomes" id="UP000182444"/>
    </source>
</evidence>
<comment type="pathway">
    <text evidence="2 11">Purine metabolism; IMP biosynthesis via de novo pathway; 5-amino-1-(5-phospho-D-ribosyl)imidazole-4-carboxylate from 5-amino-1-(5-phospho-D-ribosyl)imidazole (carboxylase route): step 1/1.</text>
</comment>
<evidence type="ECO:0000256" key="5">
    <source>
        <dbReference type="ARBA" id="ARBA00021059"/>
    </source>
</evidence>
<name>A0A1D8N925_YARLL</name>
<evidence type="ECO:0000256" key="10">
    <source>
        <dbReference type="ARBA" id="ARBA00023239"/>
    </source>
</evidence>
<comment type="similarity">
    <text evidence="3 11">In the C-terminal section; belongs to the AIR carboxylase family. Class I subfamily.</text>
</comment>
<keyword evidence="7 11" id="KW-0658">Purine biosynthesis</keyword>
<keyword evidence="10 11" id="KW-0456">Lyase</keyword>
<evidence type="ECO:0000256" key="9">
    <source>
        <dbReference type="ARBA" id="ARBA00022840"/>
    </source>
</evidence>
<dbReference type="PANTHER" id="PTHR11609:SF5">
    <property type="entry name" value="PHOSPHORIBOSYLAMINOIMIDAZOLE CARBOXYLASE"/>
    <property type="match status" value="1"/>
</dbReference>
<evidence type="ECO:0000256" key="6">
    <source>
        <dbReference type="ARBA" id="ARBA00022741"/>
    </source>
</evidence>
<dbReference type="Proteomes" id="UP000182444">
    <property type="component" value="Chromosome 1B"/>
</dbReference>
<dbReference type="EC" id="4.1.1.21" evidence="4 11"/>
<dbReference type="Gene3D" id="3.40.50.20">
    <property type="match status" value="1"/>
</dbReference>
<accession>A0A1D8N925</accession>
<dbReference type="UniPathway" id="UPA00074">
    <property type="reaction ID" value="UER00130"/>
</dbReference>
<dbReference type="HAMAP" id="MF_01928">
    <property type="entry name" value="PurK"/>
    <property type="match status" value="1"/>
</dbReference>
<dbReference type="SUPFAM" id="SSF52255">
    <property type="entry name" value="N5-CAIR mutase (phosphoribosylaminoimidazole carboxylase, PurE)"/>
    <property type="match status" value="1"/>
</dbReference>
<dbReference type="GO" id="GO:0006144">
    <property type="term" value="P:purine nucleobase metabolic process"/>
    <property type="evidence" value="ECO:0007669"/>
    <property type="project" value="EnsemblFungi"/>
</dbReference>
<dbReference type="FunFam" id="3.30.470.20:FF:000037">
    <property type="entry name" value="Phosphoribosylaminoimidazole carboxylase, chloroplastic"/>
    <property type="match status" value="1"/>
</dbReference>
<dbReference type="Pfam" id="PF02222">
    <property type="entry name" value="ATP-grasp"/>
    <property type="match status" value="1"/>
</dbReference>
<organism evidence="13 15">
    <name type="scientific">Yarrowia lipolytica</name>
    <name type="common">Candida lipolytica</name>
    <dbReference type="NCBI Taxonomy" id="4952"/>
    <lineage>
        <taxon>Eukaryota</taxon>
        <taxon>Fungi</taxon>
        <taxon>Dikarya</taxon>
        <taxon>Ascomycota</taxon>
        <taxon>Saccharomycotina</taxon>
        <taxon>Dipodascomycetes</taxon>
        <taxon>Dipodascales</taxon>
        <taxon>Dipodascales incertae sedis</taxon>
        <taxon>Yarrowia</taxon>
    </lineage>
</organism>
<sequence>MDSKTIGILGGGQLGRMVVEAAHRLNVKTVILDAPNSPAKQIHAGEHVDGSFKDPADIAKLASKCDVITVEIEHVNADTLADLQKTGVEVHPSPETIRIIQDKYRQKEHLISHGIPVAESYEVTESTEAALVVAAEKVGYPCVVKAKTLAYDGRGNFVLKGPENVKEALEFLSDRPLYVEKWCPFVKELAVMVVRSTDGTTVAYPTVETVQKNNICHTVYAPARDVSPSTLYEAQLVAENAIKSFTGAGIFGVEMFLLENGTIVLNEIAPRPHNSGHYTTDACSTSQFEAHVRAILGLPLFPEMAQMRTADTHAIMLNILGGDKPDSELEYCKRSLSVPGSTIHLYGKTTRPERKMGHINIVASSMDECERRLAKISGEDIEEAPKTVEGVAGTSKTPLVSIIMGSDSDLKVMSAGADILRKFDIPFELTIVSAHRTAHRMAKFAAEVASRGVKAVIAGAGGAAHLPGMVASETTLPVIGVPVKGSSLDGVDSLYSIVQMPRGIPVATMGVNNSTNAALLAIRILAAYDATLHIRLAEYIKNMEKEVLAKADKLETIGYEQYLNQ</sequence>
<dbReference type="VEuPathDB" id="FungiDB:YALI1_B30090g"/>
<dbReference type="InterPro" id="IPR054350">
    <property type="entry name" value="PurT/PurK_preATP-grasp"/>
</dbReference>
<dbReference type="SUPFAM" id="SSF52440">
    <property type="entry name" value="PreATP-grasp domain"/>
    <property type="match status" value="1"/>
</dbReference>
<dbReference type="Pfam" id="PF17769">
    <property type="entry name" value="PurK_C"/>
    <property type="match status" value="1"/>
</dbReference>
<comment type="catalytic activity">
    <reaction evidence="1 11">
        <text>5-amino-1-(5-phospho-D-ribosyl)imidazole-4-carboxylate + H(+) = 5-amino-1-(5-phospho-beta-D-ribosyl)imidazole + CO2</text>
        <dbReference type="Rhea" id="RHEA:10792"/>
        <dbReference type="ChEBI" id="CHEBI:15378"/>
        <dbReference type="ChEBI" id="CHEBI:16526"/>
        <dbReference type="ChEBI" id="CHEBI:77657"/>
        <dbReference type="ChEBI" id="CHEBI:137981"/>
        <dbReference type="EC" id="4.1.1.21"/>
    </reaction>
</comment>
<dbReference type="Gene3D" id="3.40.50.1970">
    <property type="match status" value="1"/>
</dbReference>
<dbReference type="AlphaFoldDB" id="A0A1D8N925"/>
<dbReference type="Proteomes" id="UP000256601">
    <property type="component" value="Unassembled WGS sequence"/>
</dbReference>
<dbReference type="Gene3D" id="3.30.470.20">
    <property type="entry name" value="ATP-grasp fold, B domain"/>
    <property type="match status" value="1"/>
</dbReference>
<proteinExistence type="inferred from homology"/>
<dbReference type="OMA" id="ITFDHEH"/>
<dbReference type="InterPro" id="IPR011054">
    <property type="entry name" value="Rudment_hybrid_motif"/>
</dbReference>
<protein>
    <recommendedName>
        <fullName evidence="5 11">Phosphoribosylaminoimidazole carboxylase</fullName>
        <ecNumber evidence="4 11">4.1.1.21</ecNumber>
    </recommendedName>
</protein>
<dbReference type="InterPro" id="IPR011761">
    <property type="entry name" value="ATP-grasp"/>
</dbReference>
<dbReference type="KEGG" id="yli:2906747"/>
<dbReference type="PIRSF" id="PIRSF001340">
    <property type="entry name" value="AIR_carboxylase"/>
    <property type="match status" value="1"/>
</dbReference>
<evidence type="ECO:0000313" key="13">
    <source>
        <dbReference type="EMBL" id="AOW02109.1"/>
    </source>
</evidence>
<dbReference type="Gene3D" id="3.30.1490.20">
    <property type="entry name" value="ATP-grasp fold, A domain"/>
    <property type="match status" value="1"/>
</dbReference>
<dbReference type="GO" id="GO:0005524">
    <property type="term" value="F:ATP binding"/>
    <property type="evidence" value="ECO:0007669"/>
    <property type="project" value="UniProtKB-UniRule"/>
</dbReference>
<reference evidence="14 16" key="2">
    <citation type="submission" date="2018-07" db="EMBL/GenBank/DDBJ databases">
        <title>Draft Genome Assemblies for Five Robust Yarrowia lipolytica Strains Exhibiting High Lipid Production and Pentose Sugar Utilization and Sugar Alcohol Secretion from Undetoxified Lignocellulosic Biomass Hydrolysates.</title>
        <authorList>
            <consortium name="DOE Joint Genome Institute"/>
            <person name="Walker C."/>
            <person name="Ryu S."/>
            <person name="Na H."/>
            <person name="Zane M."/>
            <person name="LaButti K."/>
            <person name="Lipzen A."/>
            <person name="Haridas S."/>
            <person name="Barry K."/>
            <person name="Grigoriev I.V."/>
            <person name="Quarterman J."/>
            <person name="Slininger P."/>
            <person name="Dien B."/>
            <person name="Trinh C.T."/>
        </authorList>
    </citation>
    <scope>NUCLEOTIDE SEQUENCE [LARGE SCALE GENOMIC DNA]</scope>
    <source>
        <strain evidence="14 16">YB392</strain>
    </source>
</reference>
<dbReference type="InterPro" id="IPR005875">
    <property type="entry name" value="PurK"/>
</dbReference>
<evidence type="ECO:0000313" key="14">
    <source>
        <dbReference type="EMBL" id="RDW24338.1"/>
    </source>
</evidence>
<dbReference type="InterPro" id="IPR013815">
    <property type="entry name" value="ATP_grasp_subdomain_1"/>
</dbReference>
<gene>
    <name evidence="14" type="ORF">B0I71DRAFT_134440</name>
    <name evidence="13" type="ORF">YALI1_B30090g</name>
</gene>
<dbReference type="InterPro" id="IPR033747">
    <property type="entry name" value="PurE_ClassI"/>
</dbReference>
<dbReference type="EMBL" id="KZ859038">
    <property type="protein sequence ID" value="RDW24338.1"/>
    <property type="molecule type" value="Genomic_DNA"/>
</dbReference>